<keyword evidence="1" id="KW-0489">Methyltransferase</keyword>
<reference evidence="2" key="2">
    <citation type="submission" date="2020-05" db="UniProtKB">
        <authorList>
            <consortium name="EnsemblMetazoa"/>
        </authorList>
    </citation>
    <scope>IDENTIFICATION</scope>
</reference>
<dbReference type="EnsemblMetazoa" id="ASIC012333-RA">
    <property type="protein sequence ID" value="ASIC012333-PA"/>
    <property type="gene ID" value="ASIC012333"/>
</dbReference>
<evidence type="ECO:0000313" key="2">
    <source>
        <dbReference type="EnsemblMetazoa" id="ASIC012333-PA"/>
    </source>
</evidence>
<dbReference type="EMBL" id="ATLV01019609">
    <property type="status" value="NOT_ANNOTATED_CDS"/>
    <property type="molecule type" value="Genomic_DNA"/>
</dbReference>
<reference evidence="1 3" key="1">
    <citation type="journal article" date="2014" name="BMC Genomics">
        <title>Genome sequence of Anopheles sinensis provides insight into genetics basis of mosquito competence for malaria parasites.</title>
        <authorList>
            <person name="Zhou D."/>
            <person name="Zhang D."/>
            <person name="Ding G."/>
            <person name="Shi L."/>
            <person name="Hou Q."/>
            <person name="Ye Y."/>
            <person name="Xu Y."/>
            <person name="Zhou H."/>
            <person name="Xiong C."/>
            <person name="Li S."/>
            <person name="Yu J."/>
            <person name="Hong S."/>
            <person name="Yu X."/>
            <person name="Zou P."/>
            <person name="Chen C."/>
            <person name="Chang X."/>
            <person name="Wang W."/>
            <person name="Lv Y."/>
            <person name="Sun Y."/>
            <person name="Ma L."/>
            <person name="Shen B."/>
            <person name="Zhu C."/>
        </authorList>
    </citation>
    <scope>NUCLEOTIDE SEQUENCE [LARGE SCALE GENOMIC DNA]</scope>
</reference>
<keyword evidence="1" id="KW-0808">Transferase</keyword>
<proteinExistence type="predicted"/>
<dbReference type="VEuPathDB" id="VectorBase:ASIC012333"/>
<dbReference type="EMBL" id="KE525275">
    <property type="protein sequence ID" value="KFB44389.1"/>
    <property type="molecule type" value="Genomic_DNA"/>
</dbReference>
<dbReference type="Proteomes" id="UP000030765">
    <property type="component" value="Unassembled WGS sequence"/>
</dbReference>
<accession>A0A084W2E5</accession>
<gene>
    <name evidence="1" type="ORF">ZHAS_00012333</name>
</gene>
<dbReference type="GO" id="GO:0032259">
    <property type="term" value="P:methylation"/>
    <property type="evidence" value="ECO:0007669"/>
    <property type="project" value="UniProtKB-KW"/>
</dbReference>
<dbReference type="AlphaFoldDB" id="A0A084W2E5"/>
<name>A0A084W2E5_ANOSI</name>
<evidence type="ECO:0000313" key="3">
    <source>
        <dbReference type="Proteomes" id="UP000030765"/>
    </source>
</evidence>
<sequence length="120" mass="13777">MSEPRLVVVKYSQECPCWQPVHVKSLLDESHMAYRECGLPNVSWQHQDYNLPLYTNFFDILLRLKCSQQDISGGPLPLLCPVGRVLTVDVENHILNKVVSPKLKRLLRSSNLARLYSCLL</sequence>
<organism evidence="1">
    <name type="scientific">Anopheles sinensis</name>
    <name type="common">Mosquito</name>
    <dbReference type="NCBI Taxonomy" id="74873"/>
    <lineage>
        <taxon>Eukaryota</taxon>
        <taxon>Metazoa</taxon>
        <taxon>Ecdysozoa</taxon>
        <taxon>Arthropoda</taxon>
        <taxon>Hexapoda</taxon>
        <taxon>Insecta</taxon>
        <taxon>Pterygota</taxon>
        <taxon>Neoptera</taxon>
        <taxon>Endopterygota</taxon>
        <taxon>Diptera</taxon>
        <taxon>Nematocera</taxon>
        <taxon>Culicoidea</taxon>
        <taxon>Culicidae</taxon>
        <taxon>Anophelinae</taxon>
        <taxon>Anopheles</taxon>
    </lineage>
</organism>
<evidence type="ECO:0000313" key="1">
    <source>
        <dbReference type="EMBL" id="KFB44389.1"/>
    </source>
</evidence>
<keyword evidence="3" id="KW-1185">Reference proteome</keyword>
<protein>
    <submittedName>
        <fullName evidence="1 2">Type 11 methyltransferase</fullName>
    </submittedName>
</protein>
<dbReference type="GO" id="GO:0008168">
    <property type="term" value="F:methyltransferase activity"/>
    <property type="evidence" value="ECO:0007669"/>
    <property type="project" value="UniProtKB-KW"/>
</dbReference>